<keyword evidence="2" id="KW-1185">Reference proteome</keyword>
<sequence length="70" mass="8107">MRSRMFIPLATPWELAPALSQLFNVRQVSIRDQVPHLTSYFGDPKLSSGAWTCPTELNALNQRIVWHWAR</sequence>
<name>A0A5N6VLT8_9EURO</name>
<dbReference type="EMBL" id="ML738372">
    <property type="protein sequence ID" value="KAE8309118.1"/>
    <property type="molecule type" value="Genomic_DNA"/>
</dbReference>
<protein>
    <submittedName>
        <fullName evidence="1">Uncharacterized protein</fullName>
    </submittedName>
</protein>
<evidence type="ECO:0000313" key="1">
    <source>
        <dbReference type="EMBL" id="KAE8309118.1"/>
    </source>
</evidence>
<gene>
    <name evidence="1" type="ORF">BDV41DRAFT_549099</name>
</gene>
<dbReference type="AlphaFoldDB" id="A0A5N6VLT8"/>
<accession>A0A5N6VLT8</accession>
<organism evidence="1 2">
    <name type="scientific">Aspergillus transmontanensis</name>
    <dbReference type="NCBI Taxonomy" id="1034304"/>
    <lineage>
        <taxon>Eukaryota</taxon>
        <taxon>Fungi</taxon>
        <taxon>Dikarya</taxon>
        <taxon>Ascomycota</taxon>
        <taxon>Pezizomycotina</taxon>
        <taxon>Eurotiomycetes</taxon>
        <taxon>Eurotiomycetidae</taxon>
        <taxon>Eurotiales</taxon>
        <taxon>Aspergillaceae</taxon>
        <taxon>Aspergillus</taxon>
        <taxon>Aspergillus subgen. Circumdati</taxon>
    </lineage>
</organism>
<proteinExistence type="predicted"/>
<reference evidence="2" key="1">
    <citation type="submission" date="2019-04" db="EMBL/GenBank/DDBJ databases">
        <title>Friends and foes A comparative genomics studyof 23 Aspergillus species from section Flavi.</title>
        <authorList>
            <consortium name="DOE Joint Genome Institute"/>
            <person name="Kjaerbolling I."/>
            <person name="Vesth T."/>
            <person name="Frisvad J.C."/>
            <person name="Nybo J.L."/>
            <person name="Theobald S."/>
            <person name="Kildgaard S."/>
            <person name="Isbrandt T."/>
            <person name="Kuo A."/>
            <person name="Sato A."/>
            <person name="Lyhne E.K."/>
            <person name="Kogle M.E."/>
            <person name="Wiebenga A."/>
            <person name="Kun R.S."/>
            <person name="Lubbers R.J."/>
            <person name="Makela M.R."/>
            <person name="Barry K."/>
            <person name="Chovatia M."/>
            <person name="Clum A."/>
            <person name="Daum C."/>
            <person name="Haridas S."/>
            <person name="He G."/>
            <person name="LaButti K."/>
            <person name="Lipzen A."/>
            <person name="Mondo S."/>
            <person name="Riley R."/>
            <person name="Salamov A."/>
            <person name="Simmons B.A."/>
            <person name="Magnuson J.K."/>
            <person name="Henrissat B."/>
            <person name="Mortensen U.H."/>
            <person name="Larsen T.O."/>
            <person name="Devries R.P."/>
            <person name="Grigoriev I.V."/>
            <person name="Machida M."/>
            <person name="Baker S.E."/>
            <person name="Andersen M.R."/>
        </authorList>
    </citation>
    <scope>NUCLEOTIDE SEQUENCE [LARGE SCALE GENOMIC DNA]</scope>
    <source>
        <strain evidence="2">CBS 130015</strain>
    </source>
</reference>
<evidence type="ECO:0000313" key="2">
    <source>
        <dbReference type="Proteomes" id="UP000325433"/>
    </source>
</evidence>
<dbReference type="Proteomes" id="UP000325433">
    <property type="component" value="Unassembled WGS sequence"/>
</dbReference>